<dbReference type="EC" id="3.1.4.-" evidence="7"/>
<dbReference type="PROSITE" id="PS51671">
    <property type="entry name" value="ACT"/>
    <property type="match status" value="2"/>
</dbReference>
<dbReference type="PIRSF" id="PIRSF006288">
    <property type="entry name" value="PII_uridyltransf"/>
    <property type="match status" value="1"/>
</dbReference>
<evidence type="ECO:0000256" key="2">
    <source>
        <dbReference type="ARBA" id="ARBA00022695"/>
    </source>
</evidence>
<evidence type="ECO:0000256" key="7">
    <source>
        <dbReference type="HAMAP-Rule" id="MF_00277"/>
    </source>
</evidence>
<dbReference type="PROSITE" id="PS51831">
    <property type="entry name" value="HD"/>
    <property type="match status" value="1"/>
</dbReference>
<dbReference type="GO" id="GO:0008081">
    <property type="term" value="F:phosphoric diester hydrolase activity"/>
    <property type="evidence" value="ECO:0007669"/>
    <property type="project" value="UniProtKB-UniRule"/>
</dbReference>
<keyword evidence="1 7" id="KW-0808">Transferase</keyword>
<dbReference type="AlphaFoldDB" id="A0A150QX36"/>
<dbReference type="NCBIfam" id="TIGR01693">
    <property type="entry name" value="UTase_glnD"/>
    <property type="match status" value="1"/>
</dbReference>
<keyword evidence="6 7" id="KW-0511">Multifunctional enzyme</keyword>
<dbReference type="InterPro" id="IPR013546">
    <property type="entry name" value="PII_UdlTrfase/GS_AdlTrfase"/>
</dbReference>
<dbReference type="InterPro" id="IPR043519">
    <property type="entry name" value="NT_sf"/>
</dbReference>
<dbReference type="InterPro" id="IPR045865">
    <property type="entry name" value="ACT-like_dom_sf"/>
</dbReference>
<comment type="cofactor">
    <cofactor evidence="7">
        <name>Mg(2+)</name>
        <dbReference type="ChEBI" id="CHEBI:18420"/>
    </cofactor>
</comment>
<evidence type="ECO:0000313" key="10">
    <source>
        <dbReference type="EMBL" id="KYF72560.1"/>
    </source>
</evidence>
<dbReference type="Pfam" id="PF08335">
    <property type="entry name" value="GlnD_UR_UTase"/>
    <property type="match status" value="1"/>
</dbReference>
<sequence length="953" mass="102890">MSFDLSPTSRPSGLAELRAAYARERAGLDRTVPSGPTPAADASALGVALGRRHAKLLDDLLVRLFHLLRESGTPGRAAWDSVAIAGVGGYGRGSVALRSDLDVRILARDAQRAGAIADALLYPLWDMGVTVGHQVVTIDDLVEGAREDLPTATSLLDWRHVVGDASLSESLWQRAAMGIFAHSELPRFIERLGKEISQRHERFGGSVYLLEPDVKNGAGGLRDLDVARWAAKARYGVGEFDALVRFGALVAREAEEIRGAAEMLWRIRNLLHAHSGRRTDRLTFDEQELCAGALGYSKGAGPAGDGQKAAPSPDEPAVSPEAIERMMSDYYRSARTISRALDVIVSRATPTLTRRRRRDEDLGRGVRLFDGCITMSDPDLLQTDPAIALRLVSEAVERGVPLLPYARGAIVRAAGDPAFCAALRESPEAAERFRTLVATCKETSLQSGSVVRELHDLGLLLAMIPEFLPVVGRVHHDVYHVYTVDVHSVAAVDRLAALVRGELAGEFGLPCRLAAEATRPTMLFFATLLHDVGKAIGGTDHSRRGAEMARKILERLGFPPEDIDEACHLILKHLVMYLIATRRDLDDPATISEFCQEVHGREGLRDLYLLTVADLSTTSPTSMTSWKARMLDELYLSADAALRGAREDGGPLGVDDQRMARAISDTVGALEDMPAASEAERRAQRDFLARYLASMPERYLLANSPVAIAAHAELARQQQGDGNSVSVALVPSRHPEAAELCVVAPDRPGLLAAITAALAASRLEVHAAQIHSRACDDQGLDDGGAIRARARSSPPAGVRLQAVDLFWVRDRGEGVGGVARAIPKLMADIQAALTGQISGAELAKKRRGGALRERPTPKVRTQISIDDRASHHTVIEVLTRDRPGLLFAVSDALYQLGLSISVAKINTEGTRVADVFYVSEADGTKISNGKRMQEVEERLHAVLQGLDGEGSVV</sequence>
<name>A0A150QX36_SORCE</name>
<dbReference type="OrthoDB" id="9758038at2"/>
<dbReference type="InterPro" id="IPR010043">
    <property type="entry name" value="UTase/UR"/>
</dbReference>
<dbReference type="SUPFAM" id="SSF55021">
    <property type="entry name" value="ACT-like"/>
    <property type="match status" value="2"/>
</dbReference>
<dbReference type="Pfam" id="PF01842">
    <property type="entry name" value="ACT"/>
    <property type="match status" value="1"/>
</dbReference>
<dbReference type="Gene3D" id="3.30.70.260">
    <property type="match status" value="1"/>
</dbReference>
<feature type="region of interest" description="Uridylyltransferase" evidence="7">
    <location>
        <begin position="1"/>
        <end position="359"/>
    </location>
</feature>
<keyword evidence="3" id="KW-0677">Repeat</keyword>
<evidence type="ECO:0000256" key="3">
    <source>
        <dbReference type="ARBA" id="ARBA00022737"/>
    </source>
</evidence>
<comment type="function">
    <text evidence="7">Modifies, by uridylylation and deuridylylation, the PII regulatory proteins (GlnB and homologs), in response to the nitrogen status of the cell that GlnD senses through the glutamine level. Under low glutamine levels, catalyzes the conversion of the PII proteins and UTP to PII-UMP and PPi, while under higher glutamine levels, GlnD hydrolyzes PII-UMP to PII and UMP (deuridylylation). Thus, controls uridylylation state and activity of the PII proteins, and plays an important role in the regulation of nitrogen metabolism.</text>
</comment>
<dbReference type="GO" id="GO:0008773">
    <property type="term" value="F:[protein-PII] uridylyltransferase activity"/>
    <property type="evidence" value="ECO:0007669"/>
    <property type="project" value="UniProtKB-UniRule"/>
</dbReference>
<comment type="catalytic activity">
    <reaction evidence="7">
        <text>[protein-PII]-L-tyrosine + UTP = [protein-PII]-uridylyl-L-tyrosine + diphosphate</text>
        <dbReference type="Rhea" id="RHEA:13673"/>
        <dbReference type="Rhea" id="RHEA-COMP:12147"/>
        <dbReference type="Rhea" id="RHEA-COMP:12148"/>
        <dbReference type="ChEBI" id="CHEBI:33019"/>
        <dbReference type="ChEBI" id="CHEBI:46398"/>
        <dbReference type="ChEBI" id="CHEBI:46858"/>
        <dbReference type="ChEBI" id="CHEBI:90602"/>
        <dbReference type="EC" id="2.7.7.59"/>
    </reaction>
</comment>
<organism evidence="10 11">
    <name type="scientific">Sorangium cellulosum</name>
    <name type="common">Polyangium cellulosum</name>
    <dbReference type="NCBI Taxonomy" id="56"/>
    <lineage>
        <taxon>Bacteria</taxon>
        <taxon>Pseudomonadati</taxon>
        <taxon>Myxococcota</taxon>
        <taxon>Polyangia</taxon>
        <taxon>Polyangiales</taxon>
        <taxon>Polyangiaceae</taxon>
        <taxon>Sorangium</taxon>
    </lineage>
</organism>
<comment type="caution">
    <text evidence="10">The sequence shown here is derived from an EMBL/GenBank/DDBJ whole genome shotgun (WGS) entry which is preliminary data.</text>
</comment>
<feature type="domain" description="HD" evidence="9">
    <location>
        <begin position="484"/>
        <end position="601"/>
    </location>
</feature>
<dbReference type="EMBL" id="JEMA01000255">
    <property type="protein sequence ID" value="KYF72560.1"/>
    <property type="molecule type" value="Genomic_DNA"/>
</dbReference>
<dbReference type="Proteomes" id="UP000075260">
    <property type="component" value="Unassembled WGS sequence"/>
</dbReference>
<dbReference type="SMART" id="SM00471">
    <property type="entry name" value="HDc"/>
    <property type="match status" value="1"/>
</dbReference>
<dbReference type="Gene3D" id="1.10.3210.10">
    <property type="entry name" value="Hypothetical protein af1432"/>
    <property type="match status" value="1"/>
</dbReference>
<comment type="domain">
    <text evidence="7">Has four distinct domains: an N-terminal nucleotidyltransferase (NT) domain responsible for UTase activity, a central HD domain that encodes UR activity, and two C-terminal ACT domains that seem to have a role in glutamine sensing.</text>
</comment>
<comment type="caution">
    <text evidence="7">Lacks conserved residue(s) required for the propagation of feature annotation.</text>
</comment>
<keyword evidence="2 7" id="KW-0548">Nucleotidyltransferase</keyword>
<evidence type="ECO:0000259" key="8">
    <source>
        <dbReference type="PROSITE" id="PS51671"/>
    </source>
</evidence>
<evidence type="ECO:0000256" key="1">
    <source>
        <dbReference type="ARBA" id="ARBA00022679"/>
    </source>
</evidence>
<evidence type="ECO:0000313" key="11">
    <source>
        <dbReference type="Proteomes" id="UP000075260"/>
    </source>
</evidence>
<dbReference type="InterPro" id="IPR002912">
    <property type="entry name" value="ACT_dom"/>
</dbReference>
<dbReference type="PANTHER" id="PTHR47320:SF1">
    <property type="entry name" value="BIFUNCTIONAL URIDYLYLTRANSFERASE_URIDYLYL-REMOVING ENZYME"/>
    <property type="match status" value="1"/>
</dbReference>
<proteinExistence type="inferred from homology"/>
<dbReference type="CDD" id="cd04899">
    <property type="entry name" value="ACT_ACR-UUR-like_2"/>
    <property type="match status" value="1"/>
</dbReference>
<feature type="domain" description="ACT" evidence="8">
    <location>
        <begin position="874"/>
        <end position="953"/>
    </location>
</feature>
<evidence type="ECO:0000256" key="6">
    <source>
        <dbReference type="ARBA" id="ARBA00023268"/>
    </source>
</evidence>
<accession>A0A150QX36</accession>
<dbReference type="EC" id="2.7.7.59" evidence="7"/>
<dbReference type="Pfam" id="PF01966">
    <property type="entry name" value="HD"/>
    <property type="match status" value="1"/>
</dbReference>
<dbReference type="InterPro" id="IPR006674">
    <property type="entry name" value="HD_domain"/>
</dbReference>
<dbReference type="GO" id="GO:0006808">
    <property type="term" value="P:regulation of nitrogen utilization"/>
    <property type="evidence" value="ECO:0007669"/>
    <property type="project" value="UniProtKB-UniRule"/>
</dbReference>
<evidence type="ECO:0000256" key="4">
    <source>
        <dbReference type="ARBA" id="ARBA00022801"/>
    </source>
</evidence>
<dbReference type="SUPFAM" id="SSF81301">
    <property type="entry name" value="Nucleotidyltransferase"/>
    <property type="match status" value="1"/>
</dbReference>
<evidence type="ECO:0000256" key="5">
    <source>
        <dbReference type="ARBA" id="ARBA00022842"/>
    </source>
</evidence>
<feature type="domain" description="ACT" evidence="8">
    <location>
        <begin position="739"/>
        <end position="845"/>
    </location>
</feature>
<comment type="similarity">
    <text evidence="7">Belongs to the GlnD family.</text>
</comment>
<dbReference type="SUPFAM" id="SSF109604">
    <property type="entry name" value="HD-domain/PDEase-like"/>
    <property type="match status" value="1"/>
</dbReference>
<protein>
    <recommendedName>
        <fullName evidence="7">Bifunctional uridylyltransferase/uridylyl-removing enzyme</fullName>
        <shortName evidence="7">UTase/UR</shortName>
    </recommendedName>
    <alternativeName>
        <fullName evidence="7">Bifunctional [protein-PII] modification enzyme</fullName>
    </alternativeName>
    <alternativeName>
        <fullName evidence="7">Bifunctional nitrogen sensor protein</fullName>
    </alternativeName>
    <domain>
        <recommendedName>
            <fullName evidence="7">[Protein-PII] uridylyltransferase</fullName>
            <shortName evidence="7">PII uridylyltransferase</shortName>
            <shortName evidence="7">UTase</shortName>
            <ecNumber evidence="7">2.7.7.59</ecNumber>
        </recommendedName>
    </domain>
    <domain>
        <recommendedName>
            <fullName evidence="7">[Protein-PII]-UMP uridylyl-removing enzyme</fullName>
            <shortName evidence="7">UR</shortName>
            <ecNumber evidence="7">3.1.4.-</ecNumber>
        </recommendedName>
    </domain>
</protein>
<keyword evidence="4 7" id="KW-0378">Hydrolase</keyword>
<keyword evidence="5 7" id="KW-0460">Magnesium</keyword>
<dbReference type="InterPro" id="IPR003607">
    <property type="entry name" value="HD/PDEase_dom"/>
</dbReference>
<comment type="catalytic activity">
    <reaction evidence="7">
        <text>[protein-PII]-uridylyl-L-tyrosine + H2O = [protein-PII]-L-tyrosine + UMP + H(+)</text>
        <dbReference type="Rhea" id="RHEA:48600"/>
        <dbReference type="Rhea" id="RHEA-COMP:12147"/>
        <dbReference type="Rhea" id="RHEA-COMP:12148"/>
        <dbReference type="ChEBI" id="CHEBI:15377"/>
        <dbReference type="ChEBI" id="CHEBI:15378"/>
        <dbReference type="ChEBI" id="CHEBI:46858"/>
        <dbReference type="ChEBI" id="CHEBI:57865"/>
        <dbReference type="ChEBI" id="CHEBI:90602"/>
    </reaction>
</comment>
<gene>
    <name evidence="7" type="primary">glnD</name>
    <name evidence="10" type="ORF">BE15_33730</name>
</gene>
<dbReference type="PANTHER" id="PTHR47320">
    <property type="entry name" value="BIFUNCTIONAL URIDYLYLTRANSFERASE/URIDYLYL-REMOVING ENZYME"/>
    <property type="match status" value="1"/>
</dbReference>
<evidence type="ECO:0000259" key="9">
    <source>
        <dbReference type="PROSITE" id="PS51831"/>
    </source>
</evidence>
<dbReference type="HAMAP" id="MF_00277">
    <property type="entry name" value="PII_uridylyl_transf"/>
    <property type="match status" value="1"/>
</dbReference>
<dbReference type="RefSeq" id="WP_061606235.1">
    <property type="nucleotide sequence ID" value="NZ_JEMA01000255.1"/>
</dbReference>
<comment type="activity regulation">
    <text evidence="7">Uridylyltransferase (UTase) activity is inhibited by glutamine, while glutamine activates uridylyl-removing (UR) activity.</text>
</comment>
<reference evidence="10 11" key="1">
    <citation type="submission" date="2014-02" db="EMBL/GenBank/DDBJ databases">
        <title>The small core and large imbalanced accessory genome model reveals a collaborative survival strategy of Sorangium cellulosum strains in nature.</title>
        <authorList>
            <person name="Han K."/>
            <person name="Peng R."/>
            <person name="Blom J."/>
            <person name="Li Y.-Z."/>
        </authorList>
    </citation>
    <scope>NUCLEOTIDE SEQUENCE [LARGE SCALE GENOMIC DNA]</scope>
    <source>
        <strain evidence="10 11">So0008-312</strain>
    </source>
</reference>
<dbReference type="SUPFAM" id="SSF81593">
    <property type="entry name" value="Nucleotidyltransferase substrate binding subunit/domain"/>
    <property type="match status" value="1"/>
</dbReference>